<proteinExistence type="predicted"/>
<dbReference type="EMBL" id="SHKY01000001">
    <property type="protein sequence ID" value="RZU49350.1"/>
    <property type="molecule type" value="Genomic_DNA"/>
</dbReference>
<organism evidence="1 2">
    <name type="scientific">Krasilnikovia cinnamomea</name>
    <dbReference type="NCBI Taxonomy" id="349313"/>
    <lineage>
        <taxon>Bacteria</taxon>
        <taxon>Bacillati</taxon>
        <taxon>Actinomycetota</taxon>
        <taxon>Actinomycetes</taxon>
        <taxon>Micromonosporales</taxon>
        <taxon>Micromonosporaceae</taxon>
        <taxon>Krasilnikovia</taxon>
    </lineage>
</organism>
<protein>
    <recommendedName>
        <fullName evidence="3">RiboL-PSP-HEPN domain-containing protein</fullName>
    </recommendedName>
</protein>
<dbReference type="AlphaFoldDB" id="A0A4Q7ZF20"/>
<keyword evidence="2" id="KW-1185">Reference proteome</keyword>
<reference evidence="1 2" key="1">
    <citation type="submission" date="2019-02" db="EMBL/GenBank/DDBJ databases">
        <title>Sequencing the genomes of 1000 actinobacteria strains.</title>
        <authorList>
            <person name="Klenk H.-P."/>
        </authorList>
    </citation>
    <scope>NUCLEOTIDE SEQUENCE [LARGE SCALE GENOMIC DNA]</scope>
    <source>
        <strain evidence="1 2">DSM 45162</strain>
    </source>
</reference>
<accession>A0A4Q7ZF20</accession>
<dbReference type="Proteomes" id="UP000292564">
    <property type="component" value="Unassembled WGS sequence"/>
</dbReference>
<evidence type="ECO:0008006" key="3">
    <source>
        <dbReference type="Google" id="ProtNLM"/>
    </source>
</evidence>
<gene>
    <name evidence="1" type="ORF">EV385_1095</name>
</gene>
<sequence>MASKARKSLITGVEALRQSLVSSLVSGSDTVGQFLRRGLTIVSYNLLEAFMVERTTEIAGHVNSGLSHFSDLPPKLQKAAAHDLLRIANSQLQWSTSDLASILDYTRDVGESLASTAGALRLSPLMWQWSKSNMSVDDYTRTLRLFHVDQPWDTVGEIARRVGMPMHDPRSVLHNLLQERNKCAHQSSYVVSNLFVRTIPGQIIQLALAADIAMSVAAERMRQADASFYSDEKWFTASRITFRFVQKRSKQWADVPEGASRAKRVGPDVQTVMRYAMTNAKGQMQVVVATDAARQVLDWVYPECP</sequence>
<name>A0A4Q7ZF20_9ACTN</name>
<evidence type="ECO:0000313" key="2">
    <source>
        <dbReference type="Proteomes" id="UP000292564"/>
    </source>
</evidence>
<comment type="caution">
    <text evidence="1">The sequence shown here is derived from an EMBL/GenBank/DDBJ whole genome shotgun (WGS) entry which is preliminary data.</text>
</comment>
<evidence type="ECO:0000313" key="1">
    <source>
        <dbReference type="EMBL" id="RZU49350.1"/>
    </source>
</evidence>